<dbReference type="RefSeq" id="XP_040166719.1">
    <property type="nucleotide sequence ID" value="XM_040310785.1"/>
</dbReference>
<dbReference type="FunFam" id="3.30.160.60:FF:000446">
    <property type="entry name" value="Zinc finger protein"/>
    <property type="match status" value="1"/>
</dbReference>
<protein>
    <submittedName>
        <fullName evidence="11">Uncharacterized protein</fullName>
    </submittedName>
</protein>
<dbReference type="GO" id="GO:0005634">
    <property type="term" value="C:nucleus"/>
    <property type="evidence" value="ECO:0007669"/>
    <property type="project" value="UniProtKB-SubCell"/>
</dbReference>
<accession>A0A182I522</accession>
<dbReference type="VEuPathDB" id="VectorBase:AARA21_001852"/>
<dbReference type="SUPFAM" id="SSF57667">
    <property type="entry name" value="beta-beta-alpha zinc fingers"/>
    <property type="match status" value="4"/>
</dbReference>
<evidence type="ECO:0000313" key="12">
    <source>
        <dbReference type="Proteomes" id="UP000075840"/>
    </source>
</evidence>
<dbReference type="GO" id="GO:0032502">
    <property type="term" value="P:developmental process"/>
    <property type="evidence" value="ECO:0007669"/>
    <property type="project" value="UniProtKB-ARBA"/>
</dbReference>
<dbReference type="PANTHER" id="PTHR24409:SF295">
    <property type="entry name" value="AZ2-RELATED"/>
    <property type="match status" value="1"/>
</dbReference>
<dbReference type="PROSITE" id="PS51915">
    <property type="entry name" value="ZAD"/>
    <property type="match status" value="1"/>
</dbReference>
<dbReference type="SMART" id="SM00868">
    <property type="entry name" value="zf-AD"/>
    <property type="match status" value="1"/>
</dbReference>
<reference evidence="11" key="1">
    <citation type="submission" date="2022-08" db="UniProtKB">
        <authorList>
            <consortium name="EnsemblMetazoa"/>
        </authorList>
    </citation>
    <scope>IDENTIFICATION</scope>
    <source>
        <strain evidence="11">Dongola</strain>
    </source>
</reference>
<evidence type="ECO:0000256" key="3">
    <source>
        <dbReference type="ARBA" id="ARBA00022737"/>
    </source>
</evidence>
<keyword evidence="9" id="KW-0539">Nucleus</keyword>
<keyword evidence="7" id="KW-0238">DNA-binding</keyword>
<evidence type="ECO:0000256" key="6">
    <source>
        <dbReference type="ARBA" id="ARBA00023015"/>
    </source>
</evidence>
<dbReference type="FunFam" id="3.30.160.60:FF:000202">
    <property type="entry name" value="Zinc finger protein 574"/>
    <property type="match status" value="1"/>
</dbReference>
<dbReference type="EMBL" id="APCN01003748">
    <property type="status" value="NOT_ANNOTATED_CDS"/>
    <property type="molecule type" value="Genomic_DNA"/>
</dbReference>
<evidence type="ECO:0000256" key="5">
    <source>
        <dbReference type="ARBA" id="ARBA00022833"/>
    </source>
</evidence>
<evidence type="ECO:0000256" key="4">
    <source>
        <dbReference type="ARBA" id="ARBA00022771"/>
    </source>
</evidence>
<dbReference type="GO" id="GO:0008270">
    <property type="term" value="F:zinc ion binding"/>
    <property type="evidence" value="ECO:0007669"/>
    <property type="project" value="UniProtKB-UniRule"/>
</dbReference>
<keyword evidence="12" id="KW-1185">Reference proteome</keyword>
<dbReference type="VEuPathDB" id="VectorBase:AARA008672"/>
<evidence type="ECO:0000256" key="9">
    <source>
        <dbReference type="ARBA" id="ARBA00023242"/>
    </source>
</evidence>
<dbReference type="InterPro" id="IPR013087">
    <property type="entry name" value="Znf_C2H2_type"/>
</dbReference>
<dbReference type="AlphaFoldDB" id="A0A182I522"/>
<evidence type="ECO:0000256" key="7">
    <source>
        <dbReference type="ARBA" id="ARBA00023125"/>
    </source>
</evidence>
<sequence length="423" mass="48389">MDYNISRLCRVCLEEGVFTSIFSTDLVAMAPANMLVMCANIKVSRDDGLPSTICNNCMYRLGVAFHLKQQCENSDMRLRQYMNGGSAMSYSYTLDKETMTDESWLLSGMDHKGDDQKSPEKKTNSKKRYRVKLPEERKKRGPKPMPKIPQTCYQCHKSFKCAAQLQMHLRTHSGEKPYACNLCPRRFAQKHNLAIHLRTHTGERPYQCEICSKQFSALGNFQAHKKIHTNERDHVCPSCNKGFITSGDLTRHMISHSGIKNYHCDICAKSFSRNRDMMAHKRKMHLEECGNECYKCHECHKVFATLNNLNVHMRVHAQEVNVADPVGELMPPHGQQQQQQQQQQQHQQHHQQQQLQHQLHHQQQAHQQVPVPLALPPHALGPPGSLGVGLGMLPYPSSHVPTHPPAQVAYHSQIHPAQRLHPY</sequence>
<dbReference type="Gene3D" id="3.40.1800.20">
    <property type="match status" value="1"/>
</dbReference>
<dbReference type="InterPro" id="IPR036236">
    <property type="entry name" value="Znf_C2H2_sf"/>
</dbReference>
<dbReference type="FunFam" id="3.30.160.60:FF:000322">
    <property type="entry name" value="GDNF-inducible zinc finger protein 1"/>
    <property type="match status" value="1"/>
</dbReference>
<evidence type="ECO:0000256" key="2">
    <source>
        <dbReference type="ARBA" id="ARBA00022723"/>
    </source>
</evidence>
<dbReference type="SUPFAM" id="SSF57716">
    <property type="entry name" value="Glucocorticoid receptor-like (DNA-binding domain)"/>
    <property type="match status" value="1"/>
</dbReference>
<dbReference type="RefSeq" id="XP_040166718.1">
    <property type="nucleotide sequence ID" value="XM_040310784.1"/>
</dbReference>
<proteinExistence type="predicted"/>
<keyword evidence="8" id="KW-0804">Transcription</keyword>
<evidence type="ECO:0000313" key="11">
    <source>
        <dbReference type="EnsemblMetazoa" id="AARA008672-PA"/>
    </source>
</evidence>
<evidence type="ECO:0000256" key="8">
    <source>
        <dbReference type="ARBA" id="ARBA00023163"/>
    </source>
</evidence>
<dbReference type="GO" id="GO:0000977">
    <property type="term" value="F:RNA polymerase II transcription regulatory region sequence-specific DNA binding"/>
    <property type="evidence" value="ECO:0007669"/>
    <property type="project" value="TreeGrafter"/>
</dbReference>
<evidence type="ECO:0000256" key="1">
    <source>
        <dbReference type="ARBA" id="ARBA00004123"/>
    </source>
</evidence>
<comment type="subcellular location">
    <subcellularLocation>
        <location evidence="1">Nucleus</location>
    </subcellularLocation>
</comment>
<dbReference type="EnsemblMetazoa" id="AARA008672-RA">
    <property type="protein sequence ID" value="AARA008672-PA"/>
    <property type="gene ID" value="AARA008672"/>
</dbReference>
<dbReference type="GeneID" id="120902219"/>
<keyword evidence="3" id="KW-0677">Repeat</keyword>
<dbReference type="InterPro" id="IPR012934">
    <property type="entry name" value="Znf_AD"/>
</dbReference>
<name>A0A182I522_ANOAR</name>
<dbReference type="FunFam" id="3.30.160.60:FF:002972">
    <property type="entry name" value="GM18664"/>
    <property type="match status" value="1"/>
</dbReference>
<dbReference type="PANTHER" id="PTHR24409">
    <property type="entry name" value="ZINC FINGER PROTEIN 142"/>
    <property type="match status" value="1"/>
</dbReference>
<dbReference type="SMART" id="SM00355">
    <property type="entry name" value="ZnF_C2H2"/>
    <property type="match status" value="6"/>
</dbReference>
<dbReference type="GO" id="GO:0000981">
    <property type="term" value="F:DNA-binding transcription factor activity, RNA polymerase II-specific"/>
    <property type="evidence" value="ECO:0007669"/>
    <property type="project" value="TreeGrafter"/>
</dbReference>
<feature type="region of interest" description="Disordered" evidence="10">
    <location>
        <begin position="107"/>
        <end position="146"/>
    </location>
</feature>
<dbReference type="RefSeq" id="XP_040166720.1">
    <property type="nucleotide sequence ID" value="XM_040310786.1"/>
</dbReference>
<keyword evidence="4" id="KW-0863">Zinc-finger</keyword>
<dbReference type="RefSeq" id="XP_040166717.1">
    <property type="nucleotide sequence ID" value="XM_040310783.1"/>
</dbReference>
<keyword evidence="5" id="KW-0862">Zinc</keyword>
<feature type="compositionally biased region" description="Basic and acidic residues" evidence="10">
    <location>
        <begin position="109"/>
        <end position="123"/>
    </location>
</feature>
<dbReference type="Pfam" id="PF07776">
    <property type="entry name" value="zf-AD"/>
    <property type="match status" value="1"/>
</dbReference>
<dbReference type="Proteomes" id="UP000075840">
    <property type="component" value="Unassembled WGS sequence"/>
</dbReference>
<dbReference type="Gene3D" id="3.30.160.60">
    <property type="entry name" value="Classic Zinc Finger"/>
    <property type="match status" value="6"/>
</dbReference>
<feature type="region of interest" description="Disordered" evidence="10">
    <location>
        <begin position="325"/>
        <end position="368"/>
    </location>
</feature>
<keyword evidence="6" id="KW-0805">Transcription regulation</keyword>
<feature type="compositionally biased region" description="Low complexity" evidence="10">
    <location>
        <begin position="335"/>
        <end position="368"/>
    </location>
</feature>
<dbReference type="PROSITE" id="PS00028">
    <property type="entry name" value="ZINC_FINGER_C2H2_1"/>
    <property type="match status" value="6"/>
</dbReference>
<dbReference type="KEGG" id="aara:120902219"/>
<dbReference type="Pfam" id="PF00096">
    <property type="entry name" value="zf-C2H2"/>
    <property type="match status" value="5"/>
</dbReference>
<keyword evidence="2" id="KW-0479">Metal-binding</keyword>
<dbReference type="PROSITE" id="PS50157">
    <property type="entry name" value="ZINC_FINGER_C2H2_2"/>
    <property type="match status" value="6"/>
</dbReference>
<organism evidence="11 12">
    <name type="scientific">Anopheles arabiensis</name>
    <name type="common">Mosquito</name>
    <dbReference type="NCBI Taxonomy" id="7173"/>
    <lineage>
        <taxon>Eukaryota</taxon>
        <taxon>Metazoa</taxon>
        <taxon>Ecdysozoa</taxon>
        <taxon>Arthropoda</taxon>
        <taxon>Hexapoda</taxon>
        <taxon>Insecta</taxon>
        <taxon>Pterygota</taxon>
        <taxon>Neoptera</taxon>
        <taxon>Endopterygota</taxon>
        <taxon>Diptera</taxon>
        <taxon>Nematocera</taxon>
        <taxon>Culicoidea</taxon>
        <taxon>Culicidae</taxon>
        <taxon>Anophelinae</taxon>
        <taxon>Anopheles</taxon>
    </lineage>
</organism>
<evidence type="ECO:0000256" key="10">
    <source>
        <dbReference type="SAM" id="MobiDB-lite"/>
    </source>
</evidence>